<protein>
    <submittedName>
        <fullName evidence="1">Uncharacterized protein</fullName>
    </submittedName>
</protein>
<name>A0A285CNT7_9BACI</name>
<evidence type="ECO:0000313" key="2">
    <source>
        <dbReference type="Proteomes" id="UP000219546"/>
    </source>
</evidence>
<accession>A0A285CNT7</accession>
<proteinExistence type="predicted"/>
<reference evidence="1 2" key="1">
    <citation type="submission" date="2017-08" db="EMBL/GenBank/DDBJ databases">
        <authorList>
            <person name="de Groot N.N."/>
        </authorList>
    </citation>
    <scope>NUCLEOTIDE SEQUENCE [LARGE SCALE GENOMIC DNA]</scope>
    <source>
        <strain evidence="1 2">JC228</strain>
    </source>
</reference>
<sequence>MKKFVALFKNKRDGEATEQNNWLIDIPQTKGNLSREKLTVCTEELLILQ</sequence>
<dbReference type="Proteomes" id="UP000219546">
    <property type="component" value="Unassembled WGS sequence"/>
</dbReference>
<keyword evidence="2" id="KW-1185">Reference proteome</keyword>
<evidence type="ECO:0000313" key="1">
    <source>
        <dbReference type="EMBL" id="SNX68718.1"/>
    </source>
</evidence>
<dbReference type="RefSeq" id="WP_179714198.1">
    <property type="nucleotide sequence ID" value="NZ_JBEPMQ010000001.1"/>
</dbReference>
<gene>
    <name evidence="1" type="ORF">SAMN05877753_102692</name>
</gene>
<dbReference type="EMBL" id="OAOP01000002">
    <property type="protein sequence ID" value="SNX68718.1"/>
    <property type="molecule type" value="Genomic_DNA"/>
</dbReference>
<dbReference type="AlphaFoldDB" id="A0A285CNT7"/>
<organism evidence="1 2">
    <name type="scientific">Bacillus oleivorans</name>
    <dbReference type="NCBI Taxonomy" id="1448271"/>
    <lineage>
        <taxon>Bacteria</taxon>
        <taxon>Bacillati</taxon>
        <taxon>Bacillota</taxon>
        <taxon>Bacilli</taxon>
        <taxon>Bacillales</taxon>
        <taxon>Bacillaceae</taxon>
        <taxon>Bacillus</taxon>
    </lineage>
</organism>